<dbReference type="GO" id="GO:0003887">
    <property type="term" value="F:DNA-directed DNA polymerase activity"/>
    <property type="evidence" value="ECO:0007669"/>
    <property type="project" value="InterPro"/>
</dbReference>
<evidence type="ECO:0000256" key="1">
    <source>
        <dbReference type="ARBA" id="ARBA00022705"/>
    </source>
</evidence>
<dbReference type="FunFam" id="1.10.150.20:FF:000034">
    <property type="entry name" value="DNA polymerase I"/>
    <property type="match status" value="1"/>
</dbReference>
<dbReference type="Gene3D" id="3.30.70.370">
    <property type="match status" value="1"/>
</dbReference>
<dbReference type="GO" id="GO:0003677">
    <property type="term" value="F:DNA binding"/>
    <property type="evidence" value="ECO:0007669"/>
    <property type="project" value="InterPro"/>
</dbReference>
<proteinExistence type="predicted"/>
<evidence type="ECO:0000313" key="4">
    <source>
        <dbReference type="Proteomes" id="UP001151287"/>
    </source>
</evidence>
<evidence type="ECO:0000259" key="2">
    <source>
        <dbReference type="SMART" id="SM00482"/>
    </source>
</evidence>
<dbReference type="OrthoDB" id="275278at2759"/>
<keyword evidence="4" id="KW-1185">Reference proteome</keyword>
<dbReference type="InterPro" id="IPR001098">
    <property type="entry name" value="DNA-dir_DNA_pol_A_palm_dom"/>
</dbReference>
<keyword evidence="1" id="KW-0235">DNA replication</keyword>
<dbReference type="InterPro" id="IPR012337">
    <property type="entry name" value="RNaseH-like_sf"/>
</dbReference>
<feature type="domain" description="DNA-directed DNA polymerase family A palm" evidence="2">
    <location>
        <begin position="836"/>
        <end position="1066"/>
    </location>
</feature>
<evidence type="ECO:0000313" key="3">
    <source>
        <dbReference type="EMBL" id="KAJ1701296.1"/>
    </source>
</evidence>
<dbReference type="GO" id="GO:0006261">
    <property type="term" value="P:DNA-templated DNA replication"/>
    <property type="evidence" value="ECO:0007669"/>
    <property type="project" value="InterPro"/>
</dbReference>
<comment type="caution">
    <text evidence="3">The sequence shown here is derived from an EMBL/GenBank/DDBJ whole genome shotgun (WGS) entry which is preliminary data.</text>
</comment>
<dbReference type="Gene3D" id="3.30.420.10">
    <property type="entry name" value="Ribonuclease H-like superfamily/Ribonuclease H"/>
    <property type="match status" value="2"/>
</dbReference>
<dbReference type="AlphaFoldDB" id="A0A9Q0CWB2"/>
<dbReference type="SUPFAM" id="SSF56672">
    <property type="entry name" value="DNA/RNA polymerases"/>
    <property type="match status" value="1"/>
</dbReference>
<dbReference type="InterPro" id="IPR002562">
    <property type="entry name" value="3'-5'_exonuclease_dom"/>
</dbReference>
<dbReference type="InterPro" id="IPR043502">
    <property type="entry name" value="DNA/RNA_pol_sf"/>
</dbReference>
<dbReference type="Proteomes" id="UP001151287">
    <property type="component" value="Unassembled WGS sequence"/>
</dbReference>
<gene>
    <name evidence="3" type="ORF">LUZ63_001075</name>
</gene>
<reference evidence="3" key="1">
    <citation type="journal article" date="2022" name="Cell">
        <title>Repeat-based holocentromeres influence genome architecture and karyotype evolution.</title>
        <authorList>
            <person name="Hofstatter P.G."/>
            <person name="Thangavel G."/>
            <person name="Lux T."/>
            <person name="Neumann P."/>
            <person name="Vondrak T."/>
            <person name="Novak P."/>
            <person name="Zhang M."/>
            <person name="Costa L."/>
            <person name="Castellani M."/>
            <person name="Scott A."/>
            <person name="Toegelov H."/>
            <person name="Fuchs J."/>
            <person name="Mata-Sucre Y."/>
            <person name="Dias Y."/>
            <person name="Vanzela A.L.L."/>
            <person name="Huettel B."/>
            <person name="Almeida C.C.S."/>
            <person name="Simkova H."/>
            <person name="Souza G."/>
            <person name="Pedrosa-Harand A."/>
            <person name="Macas J."/>
            <person name="Mayer K.F.X."/>
            <person name="Houben A."/>
            <person name="Marques A."/>
        </authorList>
    </citation>
    <scope>NUCLEOTIDE SEQUENCE</scope>
    <source>
        <strain evidence="3">RhyBre1mFocal</strain>
    </source>
</reference>
<dbReference type="Pfam" id="PF00476">
    <property type="entry name" value="DNA_pol_A"/>
    <property type="match status" value="2"/>
</dbReference>
<sequence length="1106" mass="125600">MALSVRSGARLSAPCSLSRLLLSQVRRSLCTWSPCAYPFWDGRRQGIPTFRQPEVACSSQWMTQDEINKALAALNSTFHRLPRNEIKKSWLYKIRDSTLERVCAGQISLPYNIMLRKEYFCNAAATEFEECLYGTSYEFDEPMRRLHEDYKEIDYNHEICLLEIRKDIEERQRLKADYVKRKEEQKGVPKTLINPDSSSNNFDYVQSSSTIATSEPSKCPLDEHNERCLETKIYNPEDKSDVRQVEEASKIPPENPEDQALLHRKLQEQGRQEQLRANLRCVYDKILVVNSIETAKQVVWKLRTDYRDFVHACDTEVTKVDLKKETRVDHGEIISFSIHSFDGERKADFGDGKCCIWVDVLDGEGCTSGAKNLLMEFAPFFEDKSIKKVWHNYSFDGHIIQNYGIKLAGFHADTMHMARLWDSNRRVDGGYSLEALTSNKEVMDGKPGRAAASGSSKITGLDCAMSSYSGKSNELGFQKLHNRPQPIGKQTTSNFTEDDYLNIAKASMKSIFSRYKLRKDGKEGRITTVDAVETLQREDRVLWICYSALDSISTGRLFKSLKKKLEARDWVCCGKKYGNMFEFYQKLWRPFGELLVQMEREGMYVNRSHLKEIEKIAIAEQAIAGDKFRRWASKYCADAKYMNVGSDAQVRQLLFGGALNSLDHNECLPEERNFKVLNSEPDIEKGKKKLTKHRTITLRKIGEGTLSTEIHTPSGWPSVSADALKVLAGKVPSEMIYGENGDSEELLDKVEYGTAFDAFGGGEEGKEACIAIAALCEICSIDSLLSNFIRPLQENQISCKKGRIHCSLNINTETGRLSARTPNLQNQPALEKDRYKIRKAFVAEPGNSLIVADYGQLELRILAHLTGCQSMLKAFKDGGDFHSRTAMNMYDYISKAVKENKVLLEWKPHPGEDKPPLPLLKDVYGAERRKAKMLNFSLAYGKTAMGLAQDWKVSIKEAKDTLQRWYNGRSEVKMWQKEQKMLAREEGFVRTLLGRERHFPKMDNLTGSQRGHIDRAAINTPVQGSAADVAMCAMLEINANSRLKELGWRLLLQVHDEVILEGPTESAEEARSIVVECMSKPFNGHNILGVDLVVDAKCAKSWYEAK</sequence>
<dbReference type="EMBL" id="JAMQYH010000001">
    <property type="protein sequence ID" value="KAJ1701296.1"/>
    <property type="molecule type" value="Genomic_DNA"/>
</dbReference>
<dbReference type="PANTHER" id="PTHR10133:SF27">
    <property type="entry name" value="DNA POLYMERASE NU"/>
    <property type="match status" value="1"/>
</dbReference>
<dbReference type="PANTHER" id="PTHR10133">
    <property type="entry name" value="DNA POLYMERASE I"/>
    <property type="match status" value="1"/>
</dbReference>
<protein>
    <recommendedName>
        <fullName evidence="2">DNA-directed DNA polymerase family A palm domain-containing protein</fullName>
    </recommendedName>
</protein>
<dbReference type="Pfam" id="PF01612">
    <property type="entry name" value="DNA_pol_A_exo1"/>
    <property type="match status" value="1"/>
</dbReference>
<dbReference type="Gene3D" id="1.10.150.20">
    <property type="entry name" value="5' to 3' exonuclease, C-terminal subdomain"/>
    <property type="match status" value="1"/>
</dbReference>
<dbReference type="CDD" id="cd08640">
    <property type="entry name" value="DNA_pol_A_plastid_like"/>
    <property type="match status" value="1"/>
</dbReference>
<dbReference type="GO" id="GO:0008408">
    <property type="term" value="F:3'-5' exonuclease activity"/>
    <property type="evidence" value="ECO:0007669"/>
    <property type="project" value="InterPro"/>
</dbReference>
<dbReference type="InterPro" id="IPR002298">
    <property type="entry name" value="DNA_polymerase_A"/>
</dbReference>
<dbReference type="PRINTS" id="PR00868">
    <property type="entry name" value="DNAPOLI"/>
</dbReference>
<dbReference type="SMART" id="SM00482">
    <property type="entry name" value="POLAc"/>
    <property type="match status" value="1"/>
</dbReference>
<dbReference type="InterPro" id="IPR036397">
    <property type="entry name" value="RNaseH_sf"/>
</dbReference>
<accession>A0A9Q0CWB2</accession>
<organism evidence="3 4">
    <name type="scientific">Rhynchospora breviuscula</name>
    <dbReference type="NCBI Taxonomy" id="2022672"/>
    <lineage>
        <taxon>Eukaryota</taxon>
        <taxon>Viridiplantae</taxon>
        <taxon>Streptophyta</taxon>
        <taxon>Embryophyta</taxon>
        <taxon>Tracheophyta</taxon>
        <taxon>Spermatophyta</taxon>
        <taxon>Magnoliopsida</taxon>
        <taxon>Liliopsida</taxon>
        <taxon>Poales</taxon>
        <taxon>Cyperaceae</taxon>
        <taxon>Cyperoideae</taxon>
        <taxon>Rhynchosporeae</taxon>
        <taxon>Rhynchospora</taxon>
    </lineage>
</organism>
<dbReference type="GO" id="GO:0006302">
    <property type="term" value="P:double-strand break repair"/>
    <property type="evidence" value="ECO:0007669"/>
    <property type="project" value="TreeGrafter"/>
</dbReference>
<name>A0A9Q0CWB2_9POAL</name>
<dbReference type="SUPFAM" id="SSF53098">
    <property type="entry name" value="Ribonuclease H-like"/>
    <property type="match status" value="1"/>
</dbReference>